<reference evidence="2 3" key="1">
    <citation type="journal article" date="2013" name="Genome Announc.">
        <title>Draft Genome of Spiribacter salinus M19-40, an Abundant Gammaproteobacterium in Aquatic Hypersaline Environments.</title>
        <authorList>
            <person name="Leon M.J."/>
            <person name="Ghai R."/>
            <person name="Fernandez A.B."/>
            <person name="Sanchez-Porro C."/>
            <person name="Rodriguez-Valera F."/>
            <person name="Ventosa A."/>
        </authorList>
    </citation>
    <scope>NUCLEOTIDE SEQUENCE [LARGE SCALE GENOMIC DNA]</scope>
    <source>
        <strain evidence="2 3">M19-40</strain>
    </source>
</reference>
<evidence type="ECO:0000313" key="3">
    <source>
        <dbReference type="Proteomes" id="UP000017881"/>
    </source>
</evidence>
<evidence type="ECO:0000256" key="1">
    <source>
        <dbReference type="SAM" id="Phobius"/>
    </source>
</evidence>
<dbReference type="AlphaFoldDB" id="R4VMJ9"/>
<evidence type="ECO:0000313" key="2">
    <source>
        <dbReference type="EMBL" id="AGM41662.1"/>
    </source>
</evidence>
<feature type="transmembrane region" description="Helical" evidence="1">
    <location>
        <begin position="12"/>
        <end position="33"/>
    </location>
</feature>
<keyword evidence="1" id="KW-0812">Transmembrane</keyword>
<keyword evidence="3" id="KW-1185">Reference proteome</keyword>
<feature type="transmembrane region" description="Helical" evidence="1">
    <location>
        <begin position="48"/>
        <end position="71"/>
    </location>
</feature>
<dbReference type="Proteomes" id="UP000017881">
    <property type="component" value="Chromosome"/>
</dbReference>
<name>R4VMJ9_9GAMM</name>
<dbReference type="KEGG" id="ssal:SPISAL_07840"/>
<keyword evidence="1" id="KW-1133">Transmembrane helix</keyword>
<keyword evidence="1" id="KW-0472">Membrane</keyword>
<proteinExistence type="predicted"/>
<organism evidence="2 3">
    <name type="scientific">Spiribacter salinus M19-40</name>
    <dbReference type="NCBI Taxonomy" id="1260251"/>
    <lineage>
        <taxon>Bacteria</taxon>
        <taxon>Pseudomonadati</taxon>
        <taxon>Pseudomonadota</taxon>
        <taxon>Gammaproteobacteria</taxon>
        <taxon>Chromatiales</taxon>
        <taxon>Ectothiorhodospiraceae</taxon>
        <taxon>Spiribacter</taxon>
    </lineage>
</organism>
<protein>
    <submittedName>
        <fullName evidence="2">Uncharacterized protein</fullName>
    </submittedName>
</protein>
<gene>
    <name evidence="2" type="ORF">SPISAL_07840</name>
</gene>
<dbReference type="HOGENOM" id="CLU_2636256_0_0_6"/>
<dbReference type="RefSeq" id="WP_016353969.1">
    <property type="nucleotide sequence ID" value="NC_021291.1"/>
</dbReference>
<sequence>MNEPARFQQKLGWIFLAIALNVVVIGTGALWMTAGPAGLQALVRPSNAWIWVAILATFAPAVASFYTAWLLRRRGLD</sequence>
<dbReference type="EMBL" id="CP005963">
    <property type="protein sequence ID" value="AGM41662.1"/>
    <property type="molecule type" value="Genomic_DNA"/>
</dbReference>
<accession>R4VMJ9</accession>
<dbReference type="OrthoDB" id="5796960at2"/>